<reference evidence="7 8" key="1">
    <citation type="submission" date="2017-11" db="EMBL/GenBank/DDBJ databases">
        <title>Understudied soil microbes with underappreciated capabilities: Untangling the Clostridium saccharolyticum group.</title>
        <authorList>
            <person name="Leschine S."/>
        </authorList>
    </citation>
    <scope>NUCLEOTIDE SEQUENCE [LARGE SCALE GENOMIC DNA]</scope>
    <source>
        <strain evidence="7 8">18A</strain>
    </source>
</reference>
<organism evidence="7 8">
    <name type="scientific">[Clostridium] celerecrescens 18A</name>
    <dbReference type="NCBI Taxonomy" id="1286362"/>
    <lineage>
        <taxon>Bacteria</taxon>
        <taxon>Bacillati</taxon>
        <taxon>Bacillota</taxon>
        <taxon>Clostridia</taxon>
        <taxon>Lachnospirales</taxon>
        <taxon>Lachnospiraceae</taxon>
        <taxon>Lacrimispora</taxon>
    </lineage>
</organism>
<dbReference type="InterPro" id="IPR028082">
    <property type="entry name" value="Peripla_BP_I"/>
</dbReference>
<feature type="chain" id="PRO_5038492411" evidence="5">
    <location>
        <begin position="21"/>
        <end position="381"/>
    </location>
</feature>
<dbReference type="GO" id="GO:0030246">
    <property type="term" value="F:carbohydrate binding"/>
    <property type="evidence" value="ECO:0007669"/>
    <property type="project" value="UniProtKB-ARBA"/>
</dbReference>
<gene>
    <name evidence="7" type="ORF">H171_2436</name>
</gene>
<dbReference type="PANTHER" id="PTHR46847:SF1">
    <property type="entry name" value="D-ALLOSE-BINDING PERIPLASMIC PROTEIN-RELATED"/>
    <property type="match status" value="1"/>
</dbReference>
<dbReference type="EMBL" id="PGET01000001">
    <property type="protein sequence ID" value="PJJ28914.1"/>
    <property type="molecule type" value="Genomic_DNA"/>
</dbReference>
<dbReference type="InterPro" id="IPR025997">
    <property type="entry name" value="SBP_2_dom"/>
</dbReference>
<dbReference type="PANTHER" id="PTHR46847">
    <property type="entry name" value="D-ALLOSE-BINDING PERIPLASMIC PROTEIN-RELATED"/>
    <property type="match status" value="1"/>
</dbReference>
<comment type="similarity">
    <text evidence="2">Belongs to the bacterial solute-binding protein 2 family.</text>
</comment>
<protein>
    <submittedName>
        <fullName evidence="7">Ribose transport system substrate-binding protein</fullName>
    </submittedName>
</protein>
<evidence type="ECO:0000259" key="6">
    <source>
        <dbReference type="Pfam" id="PF13407"/>
    </source>
</evidence>
<keyword evidence="3 5" id="KW-0732">Signal</keyword>
<dbReference type="SUPFAM" id="SSF53822">
    <property type="entry name" value="Periplasmic binding protein-like I"/>
    <property type="match status" value="1"/>
</dbReference>
<comment type="subcellular location">
    <subcellularLocation>
        <location evidence="1">Cell envelope</location>
    </subcellularLocation>
</comment>
<evidence type="ECO:0000256" key="2">
    <source>
        <dbReference type="ARBA" id="ARBA00007639"/>
    </source>
</evidence>
<feature type="domain" description="Periplasmic binding protein" evidence="6">
    <location>
        <begin position="61"/>
        <end position="353"/>
    </location>
</feature>
<feature type="region of interest" description="Disordered" evidence="4">
    <location>
        <begin position="30"/>
        <end position="51"/>
    </location>
</feature>
<dbReference type="Proteomes" id="UP000231092">
    <property type="component" value="Unassembled WGS sequence"/>
</dbReference>
<evidence type="ECO:0000313" key="8">
    <source>
        <dbReference type="Proteomes" id="UP000231092"/>
    </source>
</evidence>
<evidence type="ECO:0000256" key="4">
    <source>
        <dbReference type="SAM" id="MobiDB-lite"/>
    </source>
</evidence>
<evidence type="ECO:0000313" key="7">
    <source>
        <dbReference type="EMBL" id="PJJ28914.1"/>
    </source>
</evidence>
<dbReference type="Gene3D" id="3.40.50.2300">
    <property type="match status" value="2"/>
</dbReference>
<comment type="caution">
    <text evidence="7">The sequence shown here is derived from an EMBL/GenBank/DDBJ whole genome shotgun (WGS) entry which is preliminary data.</text>
</comment>
<evidence type="ECO:0000256" key="3">
    <source>
        <dbReference type="ARBA" id="ARBA00022729"/>
    </source>
</evidence>
<dbReference type="RefSeq" id="WP_100305363.1">
    <property type="nucleotide sequence ID" value="NZ_PGET01000001.1"/>
</dbReference>
<sequence length="381" mass="39312">MKRNVLGILLSTAMIATALAGCGSKATGSSSAAPAATEAKSSEGSQAQAATEAASSGDMTVYLVAKGFQSQYWQAVYKGAQNAAKELGVRLEFQGPDSESDIAQQVQMVNNAVQMQPKAIGLAALDVSALNDSIKEAQDAKIPIIGFDSGVPDAPAGSVVANAATDNYKAGEVAAENTYPLVKDIIAKATGSVRIGVLNQDATSESIISRGLGFINKITELIEADGKSVSVTGNEKFVSDAKADKGGSADVILDVAVPAKVEASLMTTDAQTILNKDDTICIFASNQKTGEGLITGDENLGRLGKEVIGVAFDSGTMIKDAIKDGRLAGAVTQAPVEIGYQTVQLAVKAAKGEAVSDVDTGCKWYNADNMDSEEVSQNLYD</sequence>
<dbReference type="PROSITE" id="PS51257">
    <property type="entry name" value="PROKAR_LIPOPROTEIN"/>
    <property type="match status" value="1"/>
</dbReference>
<accession>A0A2M8Z631</accession>
<dbReference type="AlphaFoldDB" id="A0A2M8Z631"/>
<feature type="signal peptide" evidence="5">
    <location>
        <begin position="1"/>
        <end position="20"/>
    </location>
</feature>
<evidence type="ECO:0000256" key="1">
    <source>
        <dbReference type="ARBA" id="ARBA00004196"/>
    </source>
</evidence>
<proteinExistence type="inferred from homology"/>
<dbReference type="GO" id="GO:0030313">
    <property type="term" value="C:cell envelope"/>
    <property type="evidence" value="ECO:0007669"/>
    <property type="project" value="UniProtKB-SubCell"/>
</dbReference>
<name>A0A2M8Z631_9FIRM</name>
<dbReference type="OrthoDB" id="9800520at2"/>
<evidence type="ECO:0000256" key="5">
    <source>
        <dbReference type="SAM" id="SignalP"/>
    </source>
</evidence>
<dbReference type="Pfam" id="PF13407">
    <property type="entry name" value="Peripla_BP_4"/>
    <property type="match status" value="1"/>
</dbReference>